<name>A0A928YQ71_9SPHI</name>
<feature type="domain" description="PBP" evidence="3">
    <location>
        <begin position="27"/>
        <end position="266"/>
    </location>
</feature>
<dbReference type="RefSeq" id="WP_196933817.1">
    <property type="nucleotide sequence ID" value="NZ_MU158697.1"/>
</dbReference>
<reference evidence="4" key="1">
    <citation type="submission" date="2018-02" db="EMBL/GenBank/DDBJ databases">
        <authorList>
            <person name="Vasarhelyi B.M."/>
            <person name="Deshmukh S."/>
            <person name="Balint B."/>
            <person name="Kukolya J."/>
        </authorList>
    </citation>
    <scope>NUCLEOTIDE SEQUENCE</scope>
    <source>
        <strain evidence="4">KB22</strain>
    </source>
</reference>
<dbReference type="InterPro" id="IPR050811">
    <property type="entry name" value="Phosphate_ABC_transporter"/>
</dbReference>
<evidence type="ECO:0000313" key="4">
    <source>
        <dbReference type="EMBL" id="MBE8713654.1"/>
    </source>
</evidence>
<organism evidence="4 5">
    <name type="scientific">Sphingobacterium hungaricum</name>
    <dbReference type="NCBI Taxonomy" id="2082723"/>
    <lineage>
        <taxon>Bacteria</taxon>
        <taxon>Pseudomonadati</taxon>
        <taxon>Bacteroidota</taxon>
        <taxon>Sphingobacteriia</taxon>
        <taxon>Sphingobacteriales</taxon>
        <taxon>Sphingobacteriaceae</taxon>
        <taxon>Sphingobacterium</taxon>
    </lineage>
</organism>
<dbReference type="PANTHER" id="PTHR30570:SF1">
    <property type="entry name" value="PHOSPHATE-BINDING PROTEIN PSTS"/>
    <property type="match status" value="1"/>
</dbReference>
<feature type="chain" id="PRO_5037634107" evidence="2">
    <location>
        <begin position="28"/>
        <end position="286"/>
    </location>
</feature>
<dbReference type="Gene3D" id="3.40.190.10">
    <property type="entry name" value="Periplasmic binding protein-like II"/>
    <property type="match status" value="2"/>
</dbReference>
<evidence type="ECO:0000313" key="5">
    <source>
        <dbReference type="Proteomes" id="UP000616201"/>
    </source>
</evidence>
<keyword evidence="1 2" id="KW-0732">Signal</keyword>
<protein>
    <submittedName>
        <fullName evidence="4">Phosphate ABC transporter substrate-binding protein</fullName>
    </submittedName>
</protein>
<dbReference type="SUPFAM" id="SSF53850">
    <property type="entry name" value="Periplasmic binding protein-like II"/>
    <property type="match status" value="1"/>
</dbReference>
<evidence type="ECO:0000259" key="3">
    <source>
        <dbReference type="Pfam" id="PF12849"/>
    </source>
</evidence>
<dbReference type="Pfam" id="PF12849">
    <property type="entry name" value="PBP_like_2"/>
    <property type="match status" value="1"/>
</dbReference>
<dbReference type="Proteomes" id="UP000616201">
    <property type="component" value="Unassembled WGS sequence"/>
</dbReference>
<gene>
    <name evidence="4" type="ORF">C4F49_08180</name>
</gene>
<keyword evidence="5" id="KW-1185">Reference proteome</keyword>
<accession>A0A928YQ71</accession>
<feature type="signal peptide" evidence="2">
    <location>
        <begin position="1"/>
        <end position="27"/>
    </location>
</feature>
<dbReference type="InterPro" id="IPR024370">
    <property type="entry name" value="PBP_domain"/>
</dbReference>
<dbReference type="PANTHER" id="PTHR30570">
    <property type="entry name" value="PERIPLASMIC PHOSPHATE BINDING COMPONENT OF PHOSPHATE ABC TRANSPORTER"/>
    <property type="match status" value="1"/>
</dbReference>
<dbReference type="PROSITE" id="PS51257">
    <property type="entry name" value="PROKAR_LIPOPROTEIN"/>
    <property type="match status" value="1"/>
</dbReference>
<comment type="caution">
    <text evidence="4">The sequence shown here is derived from an EMBL/GenBank/DDBJ whole genome shotgun (WGS) entry which is preliminary data.</text>
</comment>
<dbReference type="AlphaFoldDB" id="A0A928YQ71"/>
<dbReference type="EMBL" id="PRDK01000005">
    <property type="protein sequence ID" value="MBE8713654.1"/>
    <property type="molecule type" value="Genomic_DNA"/>
</dbReference>
<dbReference type="CDD" id="cd13566">
    <property type="entry name" value="PBP2_phosphate"/>
    <property type="match status" value="1"/>
</dbReference>
<evidence type="ECO:0000256" key="2">
    <source>
        <dbReference type="SAM" id="SignalP"/>
    </source>
</evidence>
<evidence type="ECO:0000256" key="1">
    <source>
        <dbReference type="ARBA" id="ARBA00022729"/>
    </source>
</evidence>
<sequence length="286" mass="31433">MNQRLITSVLFFSLTLSLLFLSCSDQAHTIKMKGSDTEVNLAVNLAEEFSKENSDFSIAISGGGSGLGITSLLNGQADIANSSRPLTEEEIHLFEGKNIKLKTIVFAEDATAFVVHKDNPLDEIDLKTLAKVLDGNQKTWNEITELNLPINIYGRQSSSGTYSFVRKKLGIAFSQSAKEMTGNAQILEGIKIDKSGIGYVGAGYIAANAGANQGIKVLKIKENNTSESISPLDQQAIRDNKYFFQRPLFQFVPEKSWAKVEPFINFEMASEGRKLIEASGYYVLDK</sequence>
<proteinExistence type="predicted"/>